<reference evidence="10" key="1">
    <citation type="submission" date="2025-08" db="UniProtKB">
        <authorList>
            <consortium name="Ensembl"/>
        </authorList>
    </citation>
    <scope>IDENTIFICATION</scope>
</reference>
<keyword evidence="7" id="KW-0804">Transcription</keyword>
<dbReference type="GO" id="GO:0044666">
    <property type="term" value="C:MLL3/4 complex"/>
    <property type="evidence" value="ECO:0007669"/>
    <property type="project" value="TreeGrafter"/>
</dbReference>
<evidence type="ECO:0000256" key="1">
    <source>
        <dbReference type="ARBA" id="ARBA00004123"/>
    </source>
</evidence>
<dbReference type="Proteomes" id="UP000694392">
    <property type="component" value="Unplaced"/>
</dbReference>
<accession>A0A8D0HIG1</accession>
<evidence type="ECO:0000256" key="4">
    <source>
        <dbReference type="ARBA" id="ARBA00022771"/>
    </source>
</evidence>
<dbReference type="PANTHER" id="PTHR45888:SF2">
    <property type="entry name" value="HISTONE-LYSINE N-METHYLTRANSFERASE 2D"/>
    <property type="match status" value="1"/>
</dbReference>
<dbReference type="InterPro" id="IPR036910">
    <property type="entry name" value="HMG_box_dom_sf"/>
</dbReference>
<evidence type="ECO:0000256" key="3">
    <source>
        <dbReference type="ARBA" id="ARBA00022737"/>
    </source>
</evidence>
<proteinExistence type="predicted"/>
<name>A0A8D0HIG1_SPHPU</name>
<evidence type="ECO:0000256" key="9">
    <source>
        <dbReference type="SAM" id="MobiDB-lite"/>
    </source>
</evidence>
<evidence type="ECO:0000313" key="11">
    <source>
        <dbReference type="Proteomes" id="UP000694392"/>
    </source>
</evidence>
<dbReference type="GO" id="GO:0008270">
    <property type="term" value="F:zinc ion binding"/>
    <property type="evidence" value="ECO:0007669"/>
    <property type="project" value="UniProtKB-KW"/>
</dbReference>
<evidence type="ECO:0000256" key="2">
    <source>
        <dbReference type="ARBA" id="ARBA00022723"/>
    </source>
</evidence>
<keyword evidence="3" id="KW-0677">Repeat</keyword>
<dbReference type="PANTHER" id="PTHR45888">
    <property type="entry name" value="HL01030P-RELATED"/>
    <property type="match status" value="1"/>
</dbReference>
<keyword evidence="6" id="KW-0805">Transcription regulation</keyword>
<evidence type="ECO:0000256" key="6">
    <source>
        <dbReference type="ARBA" id="ARBA00023015"/>
    </source>
</evidence>
<reference evidence="10" key="2">
    <citation type="submission" date="2025-09" db="UniProtKB">
        <authorList>
            <consortium name="Ensembl"/>
        </authorList>
    </citation>
    <scope>IDENTIFICATION</scope>
</reference>
<dbReference type="Ensembl" id="ENSSPUT00000020984.1">
    <property type="protein sequence ID" value="ENSSPUP00000019698.1"/>
    <property type="gene ID" value="ENSSPUG00000015184.1"/>
</dbReference>
<feature type="region of interest" description="Disordered" evidence="9">
    <location>
        <begin position="88"/>
        <end position="126"/>
    </location>
</feature>
<comment type="subcellular location">
    <subcellularLocation>
        <location evidence="1">Nucleus</location>
    </subcellularLocation>
</comment>
<keyword evidence="4" id="KW-0863">Zinc-finger</keyword>
<evidence type="ECO:0000256" key="7">
    <source>
        <dbReference type="ARBA" id="ARBA00023163"/>
    </source>
</evidence>
<keyword evidence="11" id="KW-1185">Reference proteome</keyword>
<evidence type="ECO:0000313" key="10">
    <source>
        <dbReference type="Ensembl" id="ENSSPUP00000019698.1"/>
    </source>
</evidence>
<dbReference type="GO" id="GO:0042800">
    <property type="term" value="F:histone H3K4 methyltransferase activity"/>
    <property type="evidence" value="ECO:0007669"/>
    <property type="project" value="TreeGrafter"/>
</dbReference>
<feature type="compositionally biased region" description="Low complexity" evidence="9">
    <location>
        <begin position="92"/>
        <end position="111"/>
    </location>
</feature>
<keyword evidence="2" id="KW-0479">Metal-binding</keyword>
<evidence type="ECO:0000256" key="5">
    <source>
        <dbReference type="ARBA" id="ARBA00022833"/>
    </source>
</evidence>
<sequence length="158" mass="17319">MESKDVQQLFKDVLGSAEREQQLNCVGQGMEAGAAREQNRGQLAQRPFLQGSVSLGSLQPAVPMETYSGVCQSPFLDSRERGSFFSLDQCEPESPWASSSAASTPTTPTTEGESDGLSYNQRSLQRWEKDEELGELSTISPVLYANMNFPSLKQDYPG</sequence>
<evidence type="ECO:0000256" key="8">
    <source>
        <dbReference type="ARBA" id="ARBA00023242"/>
    </source>
</evidence>
<protein>
    <submittedName>
        <fullName evidence="10">Uncharacterized protein</fullName>
    </submittedName>
</protein>
<dbReference type="GO" id="GO:0045944">
    <property type="term" value="P:positive regulation of transcription by RNA polymerase II"/>
    <property type="evidence" value="ECO:0007669"/>
    <property type="project" value="TreeGrafter"/>
</dbReference>
<keyword evidence="8" id="KW-0539">Nucleus</keyword>
<dbReference type="GeneTree" id="ENSGT00940000156707"/>
<dbReference type="AlphaFoldDB" id="A0A8D0HIG1"/>
<keyword evidence="5" id="KW-0862">Zinc</keyword>
<dbReference type="Gene3D" id="1.10.30.10">
    <property type="entry name" value="High mobility group box domain"/>
    <property type="match status" value="1"/>
</dbReference>
<dbReference type="GO" id="GO:0003713">
    <property type="term" value="F:transcription coactivator activity"/>
    <property type="evidence" value="ECO:0007669"/>
    <property type="project" value="TreeGrafter"/>
</dbReference>
<organism evidence="10 11">
    <name type="scientific">Sphenodon punctatus</name>
    <name type="common">Tuatara</name>
    <name type="synonym">Hatteria punctata</name>
    <dbReference type="NCBI Taxonomy" id="8508"/>
    <lineage>
        <taxon>Eukaryota</taxon>
        <taxon>Metazoa</taxon>
        <taxon>Chordata</taxon>
        <taxon>Craniata</taxon>
        <taxon>Vertebrata</taxon>
        <taxon>Euteleostomi</taxon>
        <taxon>Lepidosauria</taxon>
        <taxon>Sphenodontia</taxon>
        <taxon>Sphenodontidae</taxon>
        <taxon>Sphenodon</taxon>
    </lineage>
</organism>